<feature type="compositionally biased region" description="Basic residues" evidence="2">
    <location>
        <begin position="12"/>
        <end position="38"/>
    </location>
</feature>
<dbReference type="OrthoDB" id="4093453at2759"/>
<gene>
    <name evidence="3" type="ORF">DIURU_001541</name>
</gene>
<proteinExistence type="predicted"/>
<keyword evidence="1" id="KW-0175">Coiled coil</keyword>
<comment type="caution">
    <text evidence="3">The sequence shown here is derived from an EMBL/GenBank/DDBJ whole genome shotgun (WGS) entry which is preliminary data.</text>
</comment>
<organism evidence="3 4">
    <name type="scientific">Diutina rugosa</name>
    <name type="common">Yeast</name>
    <name type="synonym">Candida rugosa</name>
    <dbReference type="NCBI Taxonomy" id="5481"/>
    <lineage>
        <taxon>Eukaryota</taxon>
        <taxon>Fungi</taxon>
        <taxon>Dikarya</taxon>
        <taxon>Ascomycota</taxon>
        <taxon>Saccharomycotina</taxon>
        <taxon>Pichiomycetes</taxon>
        <taxon>Debaryomycetaceae</taxon>
        <taxon>Diutina</taxon>
    </lineage>
</organism>
<dbReference type="Proteomes" id="UP000449547">
    <property type="component" value="Unassembled WGS sequence"/>
</dbReference>
<evidence type="ECO:0000256" key="1">
    <source>
        <dbReference type="SAM" id="Coils"/>
    </source>
</evidence>
<dbReference type="RefSeq" id="XP_034013499.1">
    <property type="nucleotide sequence ID" value="XM_034154096.1"/>
</dbReference>
<dbReference type="EMBL" id="SWFT01000050">
    <property type="protein sequence ID" value="KAA8905113.1"/>
    <property type="molecule type" value="Genomic_DNA"/>
</dbReference>
<keyword evidence="4" id="KW-1185">Reference proteome</keyword>
<dbReference type="VEuPathDB" id="FungiDB:DIURU_001541"/>
<protein>
    <submittedName>
        <fullName evidence="3">Uncharacterized protein</fullName>
    </submittedName>
</protein>
<evidence type="ECO:0000256" key="2">
    <source>
        <dbReference type="SAM" id="MobiDB-lite"/>
    </source>
</evidence>
<accession>A0A642UTF4</accession>
<evidence type="ECO:0000313" key="3">
    <source>
        <dbReference type="EMBL" id="KAA8905113.1"/>
    </source>
</evidence>
<sequence>MTSKSTSNASRKGGKAKVGKAKTTKKVSKHNAKAAKHRVEKLSADITDVDEIHQLLGEALRQKEPPRSTALNIKELKEDYEKDVATKEKNKAAAKDLEDQLELITKMGF</sequence>
<reference evidence="3 4" key="1">
    <citation type="submission" date="2019-07" db="EMBL/GenBank/DDBJ databases">
        <title>Genome assembly of two rare yeast pathogens: Diutina rugosa and Trichomonascus ciferrii.</title>
        <authorList>
            <person name="Mixao V."/>
            <person name="Saus E."/>
            <person name="Hansen A."/>
            <person name="Lass-Flor C."/>
            <person name="Gabaldon T."/>
        </authorList>
    </citation>
    <scope>NUCLEOTIDE SEQUENCE [LARGE SCALE GENOMIC DNA]</scope>
    <source>
        <strain evidence="3 4">CBS 613</strain>
    </source>
</reference>
<dbReference type="GeneID" id="54780194"/>
<dbReference type="AlphaFoldDB" id="A0A642UTF4"/>
<feature type="region of interest" description="Disordered" evidence="2">
    <location>
        <begin position="1"/>
        <end position="38"/>
    </location>
</feature>
<name>A0A642UTF4_DIURU</name>
<feature type="coiled-coil region" evidence="1">
    <location>
        <begin position="70"/>
        <end position="107"/>
    </location>
</feature>
<evidence type="ECO:0000313" key="4">
    <source>
        <dbReference type="Proteomes" id="UP000449547"/>
    </source>
</evidence>
<feature type="compositionally biased region" description="Polar residues" evidence="2">
    <location>
        <begin position="1"/>
        <end position="10"/>
    </location>
</feature>